<comment type="caution">
    <text evidence="2">The sequence shown here is derived from an EMBL/GenBank/DDBJ whole genome shotgun (WGS) entry which is preliminary data.</text>
</comment>
<dbReference type="AlphaFoldDB" id="A0AA88A0B2"/>
<evidence type="ECO:0000256" key="1">
    <source>
        <dbReference type="SAM" id="MobiDB-lite"/>
    </source>
</evidence>
<feature type="region of interest" description="Disordered" evidence="1">
    <location>
        <begin position="126"/>
        <end position="155"/>
    </location>
</feature>
<feature type="region of interest" description="Disordered" evidence="1">
    <location>
        <begin position="1"/>
        <end position="20"/>
    </location>
</feature>
<feature type="compositionally biased region" description="Basic and acidic residues" evidence="1">
    <location>
        <begin position="145"/>
        <end position="155"/>
    </location>
</feature>
<keyword evidence="3" id="KW-1185">Reference proteome</keyword>
<feature type="compositionally biased region" description="Gly residues" evidence="1">
    <location>
        <begin position="66"/>
        <end position="81"/>
    </location>
</feature>
<organism evidence="2 3">
    <name type="scientific">Ficus carica</name>
    <name type="common">Common fig</name>
    <dbReference type="NCBI Taxonomy" id="3494"/>
    <lineage>
        <taxon>Eukaryota</taxon>
        <taxon>Viridiplantae</taxon>
        <taxon>Streptophyta</taxon>
        <taxon>Embryophyta</taxon>
        <taxon>Tracheophyta</taxon>
        <taxon>Spermatophyta</taxon>
        <taxon>Magnoliopsida</taxon>
        <taxon>eudicotyledons</taxon>
        <taxon>Gunneridae</taxon>
        <taxon>Pentapetalae</taxon>
        <taxon>rosids</taxon>
        <taxon>fabids</taxon>
        <taxon>Rosales</taxon>
        <taxon>Moraceae</taxon>
        <taxon>Ficeae</taxon>
        <taxon>Ficus</taxon>
    </lineage>
</organism>
<dbReference type="Proteomes" id="UP001187192">
    <property type="component" value="Unassembled WGS sequence"/>
</dbReference>
<protein>
    <submittedName>
        <fullName evidence="2">Uncharacterized protein</fullName>
    </submittedName>
</protein>
<evidence type="ECO:0000313" key="3">
    <source>
        <dbReference type="Proteomes" id="UP001187192"/>
    </source>
</evidence>
<reference evidence="2" key="1">
    <citation type="submission" date="2023-07" db="EMBL/GenBank/DDBJ databases">
        <title>draft genome sequence of fig (Ficus carica).</title>
        <authorList>
            <person name="Takahashi T."/>
            <person name="Nishimura K."/>
        </authorList>
    </citation>
    <scope>NUCLEOTIDE SEQUENCE</scope>
</reference>
<sequence>MTDESVVGGDGEQSNSFKLFYDDGGLCPLPAYPYYNKISEKEEEKKKPQKIVNEKRERGGSRRGEGGWGGGAPGGLGQGGRLGRERGGVGGQGGRPGRERGVAGDGVGVGRGYGRWRRVIVGVGGQVAGDSGNVTGDGGKVASNGEDKDVKVYMR</sequence>
<accession>A0AA88A0B2</accession>
<proteinExistence type="predicted"/>
<evidence type="ECO:0000313" key="2">
    <source>
        <dbReference type="EMBL" id="GMN45723.1"/>
    </source>
</evidence>
<feature type="region of interest" description="Disordered" evidence="1">
    <location>
        <begin position="38"/>
        <end position="107"/>
    </location>
</feature>
<gene>
    <name evidence="2" type="ORF">TIFTF001_014916</name>
</gene>
<feature type="compositionally biased region" description="Basic and acidic residues" evidence="1">
    <location>
        <begin position="38"/>
        <end position="65"/>
    </location>
</feature>
<name>A0AA88A0B2_FICCA</name>
<dbReference type="EMBL" id="BTGU01000021">
    <property type="protein sequence ID" value="GMN45723.1"/>
    <property type="molecule type" value="Genomic_DNA"/>
</dbReference>